<keyword evidence="2" id="KW-0813">Transport</keyword>
<dbReference type="InterPro" id="IPR036259">
    <property type="entry name" value="MFS_trans_sf"/>
</dbReference>
<feature type="transmembrane region" description="Helical" evidence="9">
    <location>
        <begin position="373"/>
        <end position="396"/>
    </location>
</feature>
<dbReference type="SUPFAM" id="SSF103473">
    <property type="entry name" value="MFS general substrate transporter"/>
    <property type="match status" value="1"/>
</dbReference>
<dbReference type="Proteomes" id="UP000567885">
    <property type="component" value="Unassembled WGS sequence"/>
</dbReference>
<dbReference type="Pfam" id="PF07690">
    <property type="entry name" value="MFS_1"/>
    <property type="match status" value="1"/>
</dbReference>
<comment type="subcellular location">
    <subcellularLocation>
        <location evidence="1">Membrane</location>
        <topology evidence="1">Multi-pass membrane protein</topology>
    </subcellularLocation>
</comment>
<proteinExistence type="inferred from homology"/>
<dbReference type="AlphaFoldDB" id="A0A8H5WLG5"/>
<feature type="transmembrane region" description="Helical" evidence="9">
    <location>
        <begin position="48"/>
        <end position="65"/>
    </location>
</feature>
<evidence type="ECO:0000259" key="10">
    <source>
        <dbReference type="PROSITE" id="PS50850"/>
    </source>
</evidence>
<organism evidence="11 12">
    <name type="scientific">Fusarium heterosporum</name>
    <dbReference type="NCBI Taxonomy" id="42747"/>
    <lineage>
        <taxon>Eukaryota</taxon>
        <taxon>Fungi</taxon>
        <taxon>Dikarya</taxon>
        <taxon>Ascomycota</taxon>
        <taxon>Pezizomycotina</taxon>
        <taxon>Sordariomycetes</taxon>
        <taxon>Hypocreomycetidae</taxon>
        <taxon>Hypocreales</taxon>
        <taxon>Nectriaceae</taxon>
        <taxon>Fusarium</taxon>
        <taxon>Fusarium heterosporum species complex</taxon>
    </lineage>
</organism>
<evidence type="ECO:0000256" key="8">
    <source>
        <dbReference type="SAM" id="MobiDB-lite"/>
    </source>
</evidence>
<feature type="transmembrane region" description="Helical" evidence="9">
    <location>
        <begin position="211"/>
        <end position="231"/>
    </location>
</feature>
<dbReference type="OrthoDB" id="6730379at2759"/>
<sequence length="512" mass="56650">MSSTEDVPGCSTSDAGIPRYEKPDSQQDEVAVYDEIDADEERRLVKKLDRFIMPLMAIVYFFQYLDKGSISYAAVFGLRKDLGLSGEDFSCVVSLFFFGQLVSEPPAAYILSRFHVTLFVGITIIVWGLMEICIGLSKNFLHLAVTHFFLGFTEAAVSPAFVVITSNWYRRHEHPMRVATWISMNGVSQIAGSLLMYAIGGAHLGISSWRAIFVLCGVLTVICGIAFVLLMPVHTMTAWFLTEREREIATARLAVDRATRDKANFDTRQTIEALKSPLTWSCGTMALLIGLTTPMQKYSSIVITGFGFSKFPAMLVSLPAGALNFITVWISALIPHYFPGTRILTVYIFILLPLIGSTLFMSLPAVVNGDPSWGIVVSTWLAGCNSAPFCSCAALLASNVKGNTKKSITSAMFFVAFCVGSIAGPQVWLEKEAPRYRMGSLLSILCWVALMLVLRFYQTTARKENNIRDRKAAEGRAEYSTTWVDKRSHAQIGVSENSDLTDIEDKGFRYST</sequence>
<dbReference type="FunFam" id="1.20.1250.20:FF:000064">
    <property type="entry name" value="MFS allantoate transporter"/>
    <property type="match status" value="1"/>
</dbReference>
<comment type="caution">
    <text evidence="11">The sequence shown here is derived from an EMBL/GenBank/DDBJ whole genome shotgun (WGS) entry which is preliminary data.</text>
</comment>
<evidence type="ECO:0000256" key="7">
    <source>
        <dbReference type="ARBA" id="ARBA00037968"/>
    </source>
</evidence>
<evidence type="ECO:0000256" key="1">
    <source>
        <dbReference type="ARBA" id="ARBA00004141"/>
    </source>
</evidence>
<dbReference type="GO" id="GO:0016020">
    <property type="term" value="C:membrane"/>
    <property type="evidence" value="ECO:0007669"/>
    <property type="project" value="UniProtKB-SubCell"/>
</dbReference>
<feature type="transmembrane region" description="Helical" evidence="9">
    <location>
        <begin position="408"/>
        <end position="428"/>
    </location>
</feature>
<feature type="transmembrane region" description="Helical" evidence="9">
    <location>
        <begin position="114"/>
        <end position="137"/>
    </location>
</feature>
<dbReference type="EMBL" id="JAAGWQ010000168">
    <property type="protein sequence ID" value="KAF5662239.1"/>
    <property type="molecule type" value="Genomic_DNA"/>
</dbReference>
<feature type="transmembrane region" description="Helical" evidence="9">
    <location>
        <begin position="315"/>
        <end position="334"/>
    </location>
</feature>
<dbReference type="InterPro" id="IPR020846">
    <property type="entry name" value="MFS_dom"/>
</dbReference>
<keyword evidence="12" id="KW-1185">Reference proteome</keyword>
<evidence type="ECO:0000313" key="12">
    <source>
        <dbReference type="Proteomes" id="UP000567885"/>
    </source>
</evidence>
<dbReference type="PANTHER" id="PTHR43791:SF103">
    <property type="entry name" value="MAJOR FACILITATOR SUPERFAMILY (MFS) PROFILE DOMAIN-CONTAINING PROTEIN-RELATED"/>
    <property type="match status" value="1"/>
</dbReference>
<keyword evidence="4 9" id="KW-1133">Transmembrane helix</keyword>
<keyword evidence="6" id="KW-0325">Glycoprotein</keyword>
<evidence type="ECO:0000256" key="2">
    <source>
        <dbReference type="ARBA" id="ARBA00022448"/>
    </source>
</evidence>
<evidence type="ECO:0000256" key="6">
    <source>
        <dbReference type="ARBA" id="ARBA00023180"/>
    </source>
</evidence>
<evidence type="ECO:0000256" key="4">
    <source>
        <dbReference type="ARBA" id="ARBA00022989"/>
    </source>
</evidence>
<feature type="transmembrane region" description="Helical" evidence="9">
    <location>
        <begin position="346"/>
        <end position="367"/>
    </location>
</feature>
<keyword evidence="3 9" id="KW-0812">Transmembrane</keyword>
<dbReference type="Gene3D" id="1.20.1250.20">
    <property type="entry name" value="MFS general substrate transporter like domains"/>
    <property type="match status" value="1"/>
</dbReference>
<dbReference type="InterPro" id="IPR011701">
    <property type="entry name" value="MFS"/>
</dbReference>
<feature type="region of interest" description="Disordered" evidence="8">
    <location>
        <begin position="1"/>
        <end position="26"/>
    </location>
</feature>
<feature type="transmembrane region" description="Helical" evidence="9">
    <location>
        <begin position="178"/>
        <end position="199"/>
    </location>
</feature>
<comment type="similarity">
    <text evidence="7">Belongs to the major facilitator superfamily. Allantoate permease family.</text>
</comment>
<gene>
    <name evidence="11" type="ORF">FHETE_8129</name>
</gene>
<evidence type="ECO:0000313" key="11">
    <source>
        <dbReference type="EMBL" id="KAF5662239.1"/>
    </source>
</evidence>
<evidence type="ECO:0000256" key="3">
    <source>
        <dbReference type="ARBA" id="ARBA00022692"/>
    </source>
</evidence>
<evidence type="ECO:0000256" key="5">
    <source>
        <dbReference type="ARBA" id="ARBA00023136"/>
    </source>
</evidence>
<accession>A0A8H5WLG5</accession>
<evidence type="ECO:0000256" key="9">
    <source>
        <dbReference type="SAM" id="Phobius"/>
    </source>
</evidence>
<dbReference type="PANTHER" id="PTHR43791">
    <property type="entry name" value="PERMEASE-RELATED"/>
    <property type="match status" value="1"/>
</dbReference>
<feature type="transmembrane region" description="Helical" evidence="9">
    <location>
        <begin position="143"/>
        <end position="166"/>
    </location>
</feature>
<dbReference type="PROSITE" id="PS50850">
    <property type="entry name" value="MFS"/>
    <property type="match status" value="1"/>
</dbReference>
<name>A0A8H5WLG5_FUSHE</name>
<feature type="compositionally biased region" description="Polar residues" evidence="8">
    <location>
        <begin position="1"/>
        <end position="14"/>
    </location>
</feature>
<protein>
    <submittedName>
        <fullName evidence="11">Pantothenate transporter</fullName>
    </submittedName>
</protein>
<dbReference type="GO" id="GO:0022857">
    <property type="term" value="F:transmembrane transporter activity"/>
    <property type="evidence" value="ECO:0007669"/>
    <property type="project" value="InterPro"/>
</dbReference>
<feature type="transmembrane region" description="Helical" evidence="9">
    <location>
        <begin position="440"/>
        <end position="457"/>
    </location>
</feature>
<reference evidence="11 12" key="1">
    <citation type="submission" date="2020-05" db="EMBL/GenBank/DDBJ databases">
        <title>Identification and distribution of gene clusters putatively required for synthesis of sphingolipid metabolism inhibitors in phylogenetically diverse species of the filamentous fungus Fusarium.</title>
        <authorList>
            <person name="Kim H.-S."/>
            <person name="Busman M."/>
            <person name="Brown D.W."/>
            <person name="Divon H."/>
            <person name="Uhlig S."/>
            <person name="Proctor R.H."/>
        </authorList>
    </citation>
    <scope>NUCLEOTIDE SEQUENCE [LARGE SCALE GENOMIC DNA]</scope>
    <source>
        <strain evidence="11 12">NRRL 20693</strain>
    </source>
</reference>
<feature type="domain" description="Major facilitator superfamily (MFS) profile" evidence="10">
    <location>
        <begin position="52"/>
        <end position="461"/>
    </location>
</feature>
<keyword evidence="5 9" id="KW-0472">Membrane</keyword>